<evidence type="ECO:0000313" key="8">
    <source>
        <dbReference type="EMBL" id="GIG40234.1"/>
    </source>
</evidence>
<feature type="domain" description="PIN" evidence="7">
    <location>
        <begin position="1"/>
        <end position="113"/>
    </location>
</feature>
<comment type="cofactor">
    <cofactor evidence="6">
        <name>Mg(2+)</name>
        <dbReference type="ChEBI" id="CHEBI:18420"/>
    </cofactor>
</comment>
<comment type="function">
    <text evidence="6">Toxic component of a toxin-antitoxin (TA) system. An RNase.</text>
</comment>
<dbReference type="InterPro" id="IPR002716">
    <property type="entry name" value="PIN_dom"/>
</dbReference>
<evidence type="ECO:0000259" key="7">
    <source>
        <dbReference type="Pfam" id="PF01850"/>
    </source>
</evidence>
<dbReference type="EMBL" id="BONP01000010">
    <property type="protein sequence ID" value="GIG40234.1"/>
    <property type="molecule type" value="Genomic_DNA"/>
</dbReference>
<evidence type="ECO:0000256" key="2">
    <source>
        <dbReference type="ARBA" id="ARBA00022722"/>
    </source>
</evidence>
<sequence>MLDASVAVHVVTHGALAGAARRRLSGTTPVAPALIDTEVMSALARLERGGALTTAAADAALDAWDEFPCDRLDTTRLVRHVWGLRGRVRIADAQYVALAAALDAPLLTADRRLVGAHVRGVSVLLVR</sequence>
<evidence type="ECO:0000256" key="6">
    <source>
        <dbReference type="HAMAP-Rule" id="MF_00265"/>
    </source>
</evidence>
<evidence type="ECO:0000256" key="5">
    <source>
        <dbReference type="ARBA" id="ARBA00022842"/>
    </source>
</evidence>
<dbReference type="SUPFAM" id="SSF88723">
    <property type="entry name" value="PIN domain-like"/>
    <property type="match status" value="1"/>
</dbReference>
<keyword evidence="1 6" id="KW-1277">Toxin-antitoxin system</keyword>
<comment type="similarity">
    <text evidence="6">Belongs to the PINc/VapC protein family.</text>
</comment>
<feature type="binding site" evidence="6">
    <location>
        <position position="92"/>
    </location>
    <ligand>
        <name>Mg(2+)</name>
        <dbReference type="ChEBI" id="CHEBI:18420"/>
    </ligand>
</feature>
<comment type="caution">
    <text evidence="8">The sequence shown here is derived from an EMBL/GenBank/DDBJ whole genome shotgun (WGS) entry which is preliminary data.</text>
</comment>
<keyword evidence="2 6" id="KW-0540">Nuclease</keyword>
<keyword evidence="9" id="KW-1185">Reference proteome</keyword>
<dbReference type="HAMAP" id="MF_00265">
    <property type="entry name" value="VapC_Nob1"/>
    <property type="match status" value="1"/>
</dbReference>
<dbReference type="Pfam" id="PF01850">
    <property type="entry name" value="PIN"/>
    <property type="match status" value="1"/>
</dbReference>
<keyword evidence="4 6" id="KW-0378">Hydrolase</keyword>
<dbReference type="PANTHER" id="PTHR35901:SF1">
    <property type="entry name" value="EXONUCLEASE VAPC9"/>
    <property type="match status" value="1"/>
</dbReference>
<accession>A0ABQ4DLK1</accession>
<protein>
    <recommendedName>
        <fullName evidence="6">Ribonuclease VapC</fullName>
        <shortName evidence="6">RNase VapC</shortName>
        <ecNumber evidence="6">3.1.-.-</ecNumber>
    </recommendedName>
    <alternativeName>
        <fullName evidence="6">Toxin VapC</fullName>
    </alternativeName>
</protein>
<evidence type="ECO:0000313" key="9">
    <source>
        <dbReference type="Proteomes" id="UP000614741"/>
    </source>
</evidence>
<keyword evidence="3 6" id="KW-0479">Metal-binding</keyword>
<dbReference type="Gene3D" id="3.40.50.1010">
    <property type="entry name" value="5'-nuclease"/>
    <property type="match status" value="1"/>
</dbReference>
<dbReference type="InterPro" id="IPR022907">
    <property type="entry name" value="VapC_family"/>
</dbReference>
<feature type="binding site" evidence="6">
    <location>
        <position position="3"/>
    </location>
    <ligand>
        <name>Mg(2+)</name>
        <dbReference type="ChEBI" id="CHEBI:18420"/>
    </ligand>
</feature>
<evidence type="ECO:0000256" key="1">
    <source>
        <dbReference type="ARBA" id="ARBA00022649"/>
    </source>
</evidence>
<dbReference type="InterPro" id="IPR051619">
    <property type="entry name" value="TypeII_TA_RNase_PINc/VapC"/>
</dbReference>
<evidence type="ECO:0000256" key="3">
    <source>
        <dbReference type="ARBA" id="ARBA00022723"/>
    </source>
</evidence>
<keyword evidence="6" id="KW-0800">Toxin</keyword>
<dbReference type="EC" id="3.1.-.-" evidence="6"/>
<dbReference type="InterPro" id="IPR029060">
    <property type="entry name" value="PIN-like_dom_sf"/>
</dbReference>
<keyword evidence="5 6" id="KW-0460">Magnesium</keyword>
<dbReference type="PANTHER" id="PTHR35901">
    <property type="entry name" value="RIBONUCLEASE VAPC3"/>
    <property type="match status" value="1"/>
</dbReference>
<organism evidence="8 9">
    <name type="scientific">Cellulomonas phragmiteti</name>
    <dbReference type="NCBI Taxonomy" id="478780"/>
    <lineage>
        <taxon>Bacteria</taxon>
        <taxon>Bacillati</taxon>
        <taxon>Actinomycetota</taxon>
        <taxon>Actinomycetes</taxon>
        <taxon>Micrococcales</taxon>
        <taxon>Cellulomonadaceae</taxon>
        <taxon>Cellulomonas</taxon>
    </lineage>
</organism>
<proteinExistence type="inferred from homology"/>
<name>A0ABQ4DLK1_9CELL</name>
<reference evidence="8 9" key="1">
    <citation type="submission" date="2021-01" db="EMBL/GenBank/DDBJ databases">
        <title>Whole genome shotgun sequence of Cellulomonas phragmiteti NBRC 110785.</title>
        <authorList>
            <person name="Komaki H."/>
            <person name="Tamura T."/>
        </authorList>
    </citation>
    <scope>NUCLEOTIDE SEQUENCE [LARGE SCALE GENOMIC DNA]</scope>
    <source>
        <strain evidence="8 9">NBRC 110785</strain>
    </source>
</reference>
<dbReference type="Proteomes" id="UP000614741">
    <property type="component" value="Unassembled WGS sequence"/>
</dbReference>
<gene>
    <name evidence="6" type="primary">vapC</name>
    <name evidence="8" type="ORF">Cph01nite_19960</name>
</gene>
<evidence type="ECO:0000256" key="4">
    <source>
        <dbReference type="ARBA" id="ARBA00022801"/>
    </source>
</evidence>